<dbReference type="AlphaFoldDB" id="A0AAV9PAY9"/>
<dbReference type="SUPFAM" id="SSF53474">
    <property type="entry name" value="alpha/beta-Hydrolases"/>
    <property type="match status" value="1"/>
</dbReference>
<dbReference type="RefSeq" id="XP_064658583.1">
    <property type="nucleotide sequence ID" value="XM_064803668.1"/>
</dbReference>
<dbReference type="Pfam" id="PF12697">
    <property type="entry name" value="Abhydrolase_6"/>
    <property type="match status" value="1"/>
</dbReference>
<gene>
    <name evidence="2" type="ORF">LTR77_006426</name>
</gene>
<proteinExistence type="predicted"/>
<dbReference type="Proteomes" id="UP001337655">
    <property type="component" value="Unassembled WGS sequence"/>
</dbReference>
<feature type="domain" description="AB hydrolase-1" evidence="1">
    <location>
        <begin position="61"/>
        <end position="207"/>
    </location>
</feature>
<protein>
    <recommendedName>
        <fullName evidence="1">AB hydrolase-1 domain-containing protein</fullName>
    </recommendedName>
</protein>
<organism evidence="2 3">
    <name type="scientific">Saxophila tyrrhenica</name>
    <dbReference type="NCBI Taxonomy" id="1690608"/>
    <lineage>
        <taxon>Eukaryota</taxon>
        <taxon>Fungi</taxon>
        <taxon>Dikarya</taxon>
        <taxon>Ascomycota</taxon>
        <taxon>Pezizomycotina</taxon>
        <taxon>Dothideomycetes</taxon>
        <taxon>Dothideomycetidae</taxon>
        <taxon>Mycosphaerellales</taxon>
        <taxon>Extremaceae</taxon>
        <taxon>Saxophila</taxon>
    </lineage>
</organism>
<evidence type="ECO:0000259" key="1">
    <source>
        <dbReference type="Pfam" id="PF12697"/>
    </source>
</evidence>
<evidence type="ECO:0000313" key="3">
    <source>
        <dbReference type="Proteomes" id="UP001337655"/>
    </source>
</evidence>
<comment type="caution">
    <text evidence="2">The sequence shown here is derived from an EMBL/GenBank/DDBJ whole genome shotgun (WGS) entry which is preliminary data.</text>
</comment>
<dbReference type="Gene3D" id="3.40.50.1820">
    <property type="entry name" value="alpha/beta hydrolase"/>
    <property type="match status" value="1"/>
</dbReference>
<sequence>MADPQALFQIKSHQTQASHLRSYRKSSRNENKPFTLDVKQYIPRNNLNPGEDDVTVVAAGGIGFPKECYEPLFAEILTRCNSRNLNVRGFWIADSASMGFSTVLNSGHLGSEVSWWDHSRDLLHLINTFHAEMPRPLVGLGHSMGAAQMAYLSTLHPSLFTSLVLIEPVIYPEGQVETTLTQMRYMLRRPEQWPSRAAAEKAIRKSPYYGSWDPRVLDRIVRHGLRERQSPKAGDIRKGPEGTPVRTVASKELEVAHIIRLNDRGVGMQGNEAITHEDRRIIPDMDPTCPSAPLYNPFTRQMFFLLPTLRPWVLYIDGESSPRATPENIQSRLETTGTGQGGSGGLRAGTIKHHFVKGGQHTIPLDMHLGEVACAAGTFIAEEMGRYRESLDKEDPVEDNEVEGMPKLDPKLLYTIENFKEASKPFKGSKL</sequence>
<dbReference type="InterPro" id="IPR000073">
    <property type="entry name" value="AB_hydrolase_1"/>
</dbReference>
<evidence type="ECO:0000313" key="2">
    <source>
        <dbReference type="EMBL" id="KAK5169117.1"/>
    </source>
</evidence>
<reference evidence="2 3" key="1">
    <citation type="submission" date="2023-08" db="EMBL/GenBank/DDBJ databases">
        <title>Black Yeasts Isolated from many extreme environments.</title>
        <authorList>
            <person name="Coleine C."/>
            <person name="Stajich J.E."/>
            <person name="Selbmann L."/>
        </authorList>
    </citation>
    <scope>NUCLEOTIDE SEQUENCE [LARGE SCALE GENOMIC DNA]</scope>
    <source>
        <strain evidence="2 3">CCFEE 5935</strain>
    </source>
</reference>
<keyword evidence="3" id="KW-1185">Reference proteome</keyword>
<dbReference type="EMBL" id="JAVRRT010000009">
    <property type="protein sequence ID" value="KAK5169117.1"/>
    <property type="molecule type" value="Genomic_DNA"/>
</dbReference>
<dbReference type="GeneID" id="89927766"/>
<dbReference type="InterPro" id="IPR029058">
    <property type="entry name" value="AB_hydrolase_fold"/>
</dbReference>
<accession>A0AAV9PAY9</accession>
<name>A0AAV9PAY9_9PEZI</name>